<evidence type="ECO:0000313" key="9">
    <source>
        <dbReference type="EMBL" id="ADB17853.1"/>
    </source>
</evidence>
<keyword evidence="7 9" id="KW-0012">Acyltransferase</keyword>
<dbReference type="EMBL" id="CP001848">
    <property type="protein sequence ID" value="ADB17853.1"/>
    <property type="molecule type" value="Genomic_DNA"/>
</dbReference>
<keyword evidence="10" id="KW-1185">Reference proteome</keyword>
<keyword evidence="6" id="KW-0443">Lipid metabolism</keyword>
<dbReference type="STRING" id="530564.Psta_3189"/>
<evidence type="ECO:0000256" key="6">
    <source>
        <dbReference type="ARBA" id="ARBA00023098"/>
    </source>
</evidence>
<dbReference type="InterPro" id="IPR018357">
    <property type="entry name" value="Hexapep_transf_CS"/>
</dbReference>
<evidence type="ECO:0000259" key="8">
    <source>
        <dbReference type="Pfam" id="PF13720"/>
    </source>
</evidence>
<dbReference type="Proteomes" id="UP000001887">
    <property type="component" value="Chromosome"/>
</dbReference>
<evidence type="ECO:0000256" key="3">
    <source>
        <dbReference type="ARBA" id="ARBA00022556"/>
    </source>
</evidence>
<dbReference type="CDD" id="cd03351">
    <property type="entry name" value="LbH_UDP-GlcNAc_AT"/>
    <property type="match status" value="1"/>
</dbReference>
<evidence type="ECO:0000256" key="2">
    <source>
        <dbReference type="ARBA" id="ARBA00022516"/>
    </source>
</evidence>
<evidence type="ECO:0000256" key="4">
    <source>
        <dbReference type="ARBA" id="ARBA00022679"/>
    </source>
</evidence>
<evidence type="ECO:0000256" key="1">
    <source>
        <dbReference type="ARBA" id="ARBA00022490"/>
    </source>
</evidence>
<evidence type="ECO:0000313" key="10">
    <source>
        <dbReference type="Proteomes" id="UP000001887"/>
    </source>
</evidence>
<dbReference type="NCBIfam" id="TIGR01852">
    <property type="entry name" value="lipid_A_lpxA"/>
    <property type="match status" value="1"/>
</dbReference>
<keyword evidence="2" id="KW-0444">Lipid biosynthesis</keyword>
<gene>
    <name evidence="9" type="ordered locus">Psta_3189</name>
</gene>
<dbReference type="GO" id="GO:0009245">
    <property type="term" value="P:lipid A biosynthetic process"/>
    <property type="evidence" value="ECO:0007669"/>
    <property type="project" value="UniProtKB-KW"/>
</dbReference>
<dbReference type="PROSITE" id="PS00101">
    <property type="entry name" value="HEXAPEP_TRANSFERASES"/>
    <property type="match status" value="1"/>
</dbReference>
<dbReference type="Gene3D" id="1.20.1180.10">
    <property type="entry name" value="Udp N-acetylglucosamine O-acyltransferase, C-terminal domain"/>
    <property type="match status" value="1"/>
</dbReference>
<dbReference type="GO" id="GO:0008780">
    <property type="term" value="F:acyl-[acyl-carrier-protein]-UDP-N-acetylglucosamine O-acyltransferase activity"/>
    <property type="evidence" value="ECO:0007669"/>
    <property type="project" value="UniProtKB-EC"/>
</dbReference>
<dbReference type="NCBIfam" id="NF003657">
    <property type="entry name" value="PRK05289.1"/>
    <property type="match status" value="1"/>
</dbReference>
<reference evidence="9 10" key="1">
    <citation type="journal article" date="2009" name="Stand. Genomic Sci.">
        <title>Complete genome sequence of Pirellula staleyi type strain (ATCC 27377).</title>
        <authorList>
            <person name="Clum A."/>
            <person name="Tindall B.J."/>
            <person name="Sikorski J."/>
            <person name="Ivanova N."/>
            <person name="Mavrommatis K."/>
            <person name="Lucas S."/>
            <person name="Glavina del Rio T."/>
            <person name="Nolan M."/>
            <person name="Chen F."/>
            <person name="Tice H."/>
            <person name="Pitluck S."/>
            <person name="Cheng J.F."/>
            <person name="Chertkov O."/>
            <person name="Brettin T."/>
            <person name="Han C."/>
            <person name="Detter J.C."/>
            <person name="Kuske C."/>
            <person name="Bruce D."/>
            <person name="Goodwin L."/>
            <person name="Ovchinikova G."/>
            <person name="Pati A."/>
            <person name="Mikhailova N."/>
            <person name="Chen A."/>
            <person name="Palaniappan K."/>
            <person name="Land M."/>
            <person name="Hauser L."/>
            <person name="Chang Y.J."/>
            <person name="Jeffries C.D."/>
            <person name="Chain P."/>
            <person name="Rohde M."/>
            <person name="Goker M."/>
            <person name="Bristow J."/>
            <person name="Eisen J.A."/>
            <person name="Markowitz V."/>
            <person name="Hugenholtz P."/>
            <person name="Kyrpides N.C."/>
            <person name="Klenk H.P."/>
            <person name="Lapidus A."/>
        </authorList>
    </citation>
    <scope>NUCLEOTIDE SEQUENCE [LARGE SCALE GENOMIC DNA]</scope>
    <source>
        <strain evidence="10">ATCC 27377 / DSM 6068 / ICPB 4128</strain>
    </source>
</reference>
<dbReference type="PIRSF" id="PIRSF000456">
    <property type="entry name" value="UDP-GlcNAc_acltr"/>
    <property type="match status" value="1"/>
</dbReference>
<dbReference type="InterPro" id="IPR037157">
    <property type="entry name" value="Acetyltransf_C_sf"/>
</dbReference>
<evidence type="ECO:0000256" key="5">
    <source>
        <dbReference type="ARBA" id="ARBA00022737"/>
    </source>
</evidence>
<organism evidence="9 10">
    <name type="scientific">Pirellula staleyi (strain ATCC 27377 / DSM 6068 / ICPB 4128)</name>
    <name type="common">Pirella staleyi</name>
    <dbReference type="NCBI Taxonomy" id="530564"/>
    <lineage>
        <taxon>Bacteria</taxon>
        <taxon>Pseudomonadati</taxon>
        <taxon>Planctomycetota</taxon>
        <taxon>Planctomycetia</taxon>
        <taxon>Pirellulales</taxon>
        <taxon>Pirellulaceae</taxon>
        <taxon>Pirellula</taxon>
    </lineage>
</organism>
<dbReference type="Gene3D" id="2.160.10.10">
    <property type="entry name" value="Hexapeptide repeat proteins"/>
    <property type="match status" value="1"/>
</dbReference>
<name>D2QWQ0_PIRSD</name>
<proteinExistence type="predicted"/>
<dbReference type="PANTHER" id="PTHR43480:SF1">
    <property type="entry name" value="ACYL-[ACYL-CARRIER-PROTEIN]--UDP-N-ACETYLGLUCOSAMINE O-ACYLTRANSFERASE, MITOCHONDRIAL-RELATED"/>
    <property type="match status" value="1"/>
</dbReference>
<dbReference type="InterPro" id="IPR029098">
    <property type="entry name" value="Acetyltransf_C"/>
</dbReference>
<dbReference type="KEGG" id="psl:Psta_3189"/>
<sequence>MAVHVDTHAVVDRRAELADDVTIGPFCVVGPQVKIGRGTKLLSGVTLQGTVTIGEENIIFPGAVIGGDPQDISYQGTDTEVLIGDRNIIREGVTINRGSEKEDGLTTLGNGCFIMAGCHIAHDCRVGSRVIMANATLLGGHVHVQDDATISGGVAVHHFSTIGSYSFTGGLSRVLHDVPPYMLAEGNPSRPRCINIVALKRHQFTSDAIRALSEAHRLIYRARVGLDHARELLRANDQLLPAVNHLISFLQNQHEGRNGRGRDRRRAA</sequence>
<dbReference type="InterPro" id="IPR001451">
    <property type="entry name" value="Hexapep"/>
</dbReference>
<dbReference type="AlphaFoldDB" id="D2QWQ0"/>
<evidence type="ECO:0000256" key="7">
    <source>
        <dbReference type="ARBA" id="ARBA00023315"/>
    </source>
</evidence>
<keyword evidence="3" id="KW-0441">Lipid A biosynthesis</keyword>
<keyword evidence="1" id="KW-0963">Cytoplasm</keyword>
<dbReference type="Pfam" id="PF00132">
    <property type="entry name" value="Hexapep"/>
    <property type="match status" value="2"/>
</dbReference>
<dbReference type="PANTHER" id="PTHR43480">
    <property type="entry name" value="ACYL-[ACYL-CARRIER-PROTEIN]--UDP-N-ACETYLGLUCOSAMINE O-ACYLTRANSFERASE"/>
    <property type="match status" value="1"/>
</dbReference>
<dbReference type="InterPro" id="IPR010137">
    <property type="entry name" value="Lipid_A_LpxA"/>
</dbReference>
<dbReference type="EC" id="2.3.1.129" evidence="9"/>
<dbReference type="OrthoDB" id="9807278at2"/>
<dbReference type="HOGENOM" id="CLU_061249_0_0_0"/>
<keyword evidence="5" id="KW-0677">Repeat</keyword>
<protein>
    <submittedName>
        <fullName evidence="9">Acyl-(Acyl-carrier-protein)--UDP-N-acetylglucosa mineO-acyltransferase</fullName>
        <ecNumber evidence="9">2.3.1.129</ecNumber>
    </submittedName>
</protein>
<dbReference type="Pfam" id="PF13720">
    <property type="entry name" value="Acetyltransf_11"/>
    <property type="match status" value="1"/>
</dbReference>
<dbReference type="eggNOG" id="COG1043">
    <property type="taxonomic scope" value="Bacteria"/>
</dbReference>
<keyword evidence="4 9" id="KW-0808">Transferase</keyword>
<accession>D2QWQ0</accession>
<dbReference type="InterPro" id="IPR011004">
    <property type="entry name" value="Trimer_LpxA-like_sf"/>
</dbReference>
<dbReference type="GO" id="GO:0016020">
    <property type="term" value="C:membrane"/>
    <property type="evidence" value="ECO:0007669"/>
    <property type="project" value="GOC"/>
</dbReference>
<dbReference type="SUPFAM" id="SSF51161">
    <property type="entry name" value="Trimeric LpxA-like enzymes"/>
    <property type="match status" value="1"/>
</dbReference>
<feature type="domain" description="UDP N-acetylglucosamine O-acyltransferase C-terminal" evidence="8">
    <location>
        <begin position="177"/>
        <end position="256"/>
    </location>
</feature>